<dbReference type="InterPro" id="IPR036291">
    <property type="entry name" value="NAD(P)-bd_dom_sf"/>
</dbReference>
<dbReference type="InterPro" id="IPR050223">
    <property type="entry name" value="D-isomer_2-hydroxyacid_DH"/>
</dbReference>
<dbReference type="EMBL" id="VSSQ01002422">
    <property type="protein sequence ID" value="MPM15312.1"/>
    <property type="molecule type" value="Genomic_DNA"/>
</dbReference>
<dbReference type="GO" id="GO:0005737">
    <property type="term" value="C:cytoplasm"/>
    <property type="evidence" value="ECO:0007669"/>
    <property type="project" value="InterPro"/>
</dbReference>
<dbReference type="InterPro" id="IPR020921">
    <property type="entry name" value="Erythronate-4-P_DHase"/>
</dbReference>
<sequence length="366" mass="40462">MKIVVDSDIPFIKGVLEPWFEVTYSKGSQIDNVLAKDATALLVRTRTRCDSALLSGSSVKAIFTATIGMDHIDLDYCNSRGIEVFNAAGCNAGGVMQYVITAMFEILKIKEEAFKEKKVGIIGAGNVGERIARFLEGTGIEVMRCDPPKSLLGNGINYYKLDKVLESCDIISLHVPLDSTTLNMCNHSFLKKMKPGSYLMNTSRGEVVAEQDLLRERSRLGALVLDVWANEPQINLELLGVCDIATPHIAGYSYEGKLNATLFSVRNIGTLFGIKELSGFEIFTDPAPRIAKVEYDGKSPESSISKVLTGIYPIMEECLLLKSDPGNFESIRGNYNFRREFPHDLSVILKSFLKSSTLYNQQITNT</sequence>
<name>A0A644XGF8_9ZZZZ</name>
<keyword evidence="1" id="KW-0963">Cytoplasm</keyword>
<evidence type="ECO:0000313" key="6">
    <source>
        <dbReference type="EMBL" id="MPM15312.1"/>
    </source>
</evidence>
<dbReference type="InterPro" id="IPR029752">
    <property type="entry name" value="D-isomer_DH_CS1"/>
</dbReference>
<feature type="domain" description="D-isomer specific 2-hydroxyacid dehydrogenase NAD-binding" evidence="5">
    <location>
        <begin position="111"/>
        <end position="250"/>
    </location>
</feature>
<evidence type="ECO:0000256" key="1">
    <source>
        <dbReference type="ARBA" id="ARBA00022490"/>
    </source>
</evidence>
<dbReference type="Pfam" id="PF02826">
    <property type="entry name" value="2-Hacid_dh_C"/>
    <property type="match status" value="1"/>
</dbReference>
<dbReference type="GO" id="GO:0051287">
    <property type="term" value="F:NAD binding"/>
    <property type="evidence" value="ECO:0007669"/>
    <property type="project" value="InterPro"/>
</dbReference>
<proteinExistence type="predicted"/>
<dbReference type="InterPro" id="IPR006140">
    <property type="entry name" value="D-isomer_DH_NAD-bd"/>
</dbReference>
<evidence type="ECO:0000256" key="4">
    <source>
        <dbReference type="ARBA" id="ARBA00023096"/>
    </source>
</evidence>
<dbReference type="InterPro" id="IPR038251">
    <property type="entry name" value="PdxB_dimer_sf"/>
</dbReference>
<dbReference type="PANTHER" id="PTHR10996">
    <property type="entry name" value="2-HYDROXYACID DEHYDROGENASE-RELATED"/>
    <property type="match status" value="1"/>
</dbReference>
<dbReference type="GO" id="GO:0008615">
    <property type="term" value="P:pyridoxine biosynthetic process"/>
    <property type="evidence" value="ECO:0007669"/>
    <property type="project" value="UniProtKB-KW"/>
</dbReference>
<dbReference type="EC" id="1.1.1.290" evidence="6"/>
<dbReference type="InterPro" id="IPR029753">
    <property type="entry name" value="D-isomer_DH_CS"/>
</dbReference>
<dbReference type="CDD" id="cd12158">
    <property type="entry name" value="ErythrP_dh"/>
    <property type="match status" value="1"/>
</dbReference>
<dbReference type="SUPFAM" id="SSF52283">
    <property type="entry name" value="Formate/glycerate dehydrogenase catalytic domain-like"/>
    <property type="match status" value="1"/>
</dbReference>
<keyword evidence="3" id="KW-0520">NAD</keyword>
<gene>
    <name evidence="6" type="primary">pdxB_7</name>
    <name evidence="6" type="ORF">SDC9_61680</name>
</gene>
<comment type="caution">
    <text evidence="6">The sequence shown here is derived from an EMBL/GenBank/DDBJ whole genome shotgun (WGS) entry which is preliminary data.</text>
</comment>
<dbReference type="Gene3D" id="3.30.1370.170">
    <property type="match status" value="1"/>
</dbReference>
<reference evidence="6" key="1">
    <citation type="submission" date="2019-08" db="EMBL/GenBank/DDBJ databases">
        <authorList>
            <person name="Kucharzyk K."/>
            <person name="Murdoch R.W."/>
            <person name="Higgins S."/>
            <person name="Loffler F."/>
        </authorList>
    </citation>
    <scope>NUCLEOTIDE SEQUENCE</scope>
</reference>
<evidence type="ECO:0000256" key="2">
    <source>
        <dbReference type="ARBA" id="ARBA00023002"/>
    </source>
</evidence>
<keyword evidence="2 6" id="KW-0560">Oxidoreductase</keyword>
<protein>
    <submittedName>
        <fullName evidence="6">Erythronate-4-phosphate dehydrogenase</fullName>
        <ecNumber evidence="6">1.1.1.290</ecNumber>
    </submittedName>
</protein>
<evidence type="ECO:0000259" key="5">
    <source>
        <dbReference type="Pfam" id="PF02826"/>
    </source>
</evidence>
<dbReference type="AlphaFoldDB" id="A0A644XGF8"/>
<dbReference type="Gene3D" id="3.40.50.720">
    <property type="entry name" value="NAD(P)-binding Rossmann-like Domain"/>
    <property type="match status" value="2"/>
</dbReference>
<dbReference type="PROSITE" id="PS00670">
    <property type="entry name" value="D_2_HYDROXYACID_DH_2"/>
    <property type="match status" value="1"/>
</dbReference>
<accession>A0A644XGF8</accession>
<keyword evidence="4" id="KW-0664">Pyridoxine biosynthesis</keyword>
<dbReference type="SUPFAM" id="SSF51735">
    <property type="entry name" value="NAD(P)-binding Rossmann-fold domains"/>
    <property type="match status" value="1"/>
</dbReference>
<dbReference type="GO" id="GO:0033711">
    <property type="term" value="F:4-phosphoerythronate dehydrogenase activity"/>
    <property type="evidence" value="ECO:0007669"/>
    <property type="project" value="UniProtKB-EC"/>
</dbReference>
<dbReference type="PROSITE" id="PS00065">
    <property type="entry name" value="D_2_HYDROXYACID_DH_1"/>
    <property type="match status" value="1"/>
</dbReference>
<organism evidence="6">
    <name type="scientific">bioreactor metagenome</name>
    <dbReference type="NCBI Taxonomy" id="1076179"/>
    <lineage>
        <taxon>unclassified sequences</taxon>
        <taxon>metagenomes</taxon>
        <taxon>ecological metagenomes</taxon>
    </lineage>
</organism>
<evidence type="ECO:0000256" key="3">
    <source>
        <dbReference type="ARBA" id="ARBA00023027"/>
    </source>
</evidence>